<dbReference type="InterPro" id="IPR016039">
    <property type="entry name" value="Thiolase-like"/>
</dbReference>
<protein>
    <submittedName>
        <fullName evidence="1">Thiolase domain-containing protein</fullName>
    </submittedName>
</protein>
<evidence type="ECO:0000313" key="1">
    <source>
        <dbReference type="EMBL" id="WTW24861.1"/>
    </source>
</evidence>
<dbReference type="InterPro" id="IPR002155">
    <property type="entry name" value="Thiolase"/>
</dbReference>
<dbReference type="PANTHER" id="PTHR42870">
    <property type="entry name" value="ACETYL-COA C-ACETYLTRANSFERASE"/>
    <property type="match status" value="1"/>
</dbReference>
<dbReference type="RefSeq" id="WP_405504320.1">
    <property type="nucleotide sequence ID" value="NZ_CP108341.1"/>
</dbReference>
<dbReference type="PIRSF" id="PIRSF000429">
    <property type="entry name" value="Ac-CoA_Ac_transf"/>
    <property type="match status" value="1"/>
</dbReference>
<dbReference type="PANTHER" id="PTHR42870:SF1">
    <property type="entry name" value="NON-SPECIFIC LIPID-TRANSFER PROTEIN-LIKE 2"/>
    <property type="match status" value="1"/>
</dbReference>
<dbReference type="Proteomes" id="UP001621512">
    <property type="component" value="Chromosome"/>
</dbReference>
<gene>
    <name evidence="1" type="ORF">OHU35_01890</name>
</gene>
<dbReference type="EMBL" id="CP108341">
    <property type="protein sequence ID" value="WTW24861.1"/>
    <property type="molecule type" value="Genomic_DNA"/>
</dbReference>
<evidence type="ECO:0000313" key="2">
    <source>
        <dbReference type="Proteomes" id="UP001621512"/>
    </source>
</evidence>
<sequence>MTSAPRDREIAVVAFAQTAHRRTSEEHSEVEMLMPVLHEVLDRTGLKTADIDFTCSGSSDYLAGRAFSFTLALDGVGAWPPISESHVEMDGAWALYEAWTKLLTGDADTALVCSYGKSSPGSVRDVLTRQLDPYYVAPLWPDSVALAALQAQALIDAGDTDEPALAAVAARNREAASANPHAQLKGPLPQGEYLVQPLRTGDCPPIGDGAAAVILAAGDRARELCSRPAWIRGIDHRIEAHGLGVRDLTDSPSTRLAAERAGAFERPVDTAELHAPFTAQEIVLRKALRLDDGVQINPSGGALAANPIMAAGLIRLGEAAARIHRGESDRALAHATSGPCLQQNLVAVLEGEPR</sequence>
<keyword evidence="2" id="KW-1185">Reference proteome</keyword>
<dbReference type="SUPFAM" id="SSF53901">
    <property type="entry name" value="Thiolase-like"/>
    <property type="match status" value="1"/>
</dbReference>
<dbReference type="NCBIfam" id="NF005924">
    <property type="entry name" value="PRK07937.1"/>
    <property type="match status" value="1"/>
</dbReference>
<accession>A0ABZ1MDM6</accession>
<name>A0ABZ1MDM6_STREF</name>
<organism evidence="1 2">
    <name type="scientific">Streptomyces purpurascens</name>
    <dbReference type="NCBI Taxonomy" id="1924"/>
    <lineage>
        <taxon>Bacteria</taxon>
        <taxon>Bacillati</taxon>
        <taxon>Actinomycetota</taxon>
        <taxon>Actinomycetes</taxon>
        <taxon>Kitasatosporales</taxon>
        <taxon>Streptomycetaceae</taxon>
        <taxon>Streptomyces</taxon>
    </lineage>
</organism>
<reference evidence="1 2" key="1">
    <citation type="submission" date="2022-10" db="EMBL/GenBank/DDBJ databases">
        <title>The complete genomes of actinobacterial strains from the NBC collection.</title>
        <authorList>
            <person name="Joergensen T.S."/>
            <person name="Alvarez Arevalo M."/>
            <person name="Sterndorff E.B."/>
            <person name="Faurdal D."/>
            <person name="Vuksanovic O."/>
            <person name="Mourched A.-S."/>
            <person name="Charusanti P."/>
            <person name="Shaw S."/>
            <person name="Blin K."/>
            <person name="Weber T."/>
        </authorList>
    </citation>
    <scope>NUCLEOTIDE SEQUENCE [LARGE SCALE GENOMIC DNA]</scope>
    <source>
        <strain evidence="1 2">NBC_00017</strain>
    </source>
</reference>
<dbReference type="Gene3D" id="3.40.47.10">
    <property type="match status" value="1"/>
</dbReference>
<proteinExistence type="predicted"/>